<gene>
    <name evidence="2" type="ORF">DFQ02_101424</name>
</gene>
<dbReference type="InterPro" id="IPR008969">
    <property type="entry name" value="CarboxyPept-like_regulatory"/>
</dbReference>
<proteinExistence type="predicted"/>
<dbReference type="Gene3D" id="2.60.40.1120">
    <property type="entry name" value="Carboxypeptidase-like, regulatory domain"/>
    <property type="match status" value="1"/>
</dbReference>
<name>A0A3D9HLP1_9FLAO</name>
<evidence type="ECO:0000313" key="2">
    <source>
        <dbReference type="EMBL" id="RED50394.1"/>
    </source>
</evidence>
<keyword evidence="3" id="KW-1185">Reference proteome</keyword>
<dbReference type="Proteomes" id="UP000256629">
    <property type="component" value="Unassembled WGS sequence"/>
</dbReference>
<keyword evidence="2" id="KW-0645">Protease</keyword>
<evidence type="ECO:0000256" key="1">
    <source>
        <dbReference type="SAM" id="SignalP"/>
    </source>
</evidence>
<accession>A0A3D9HLP1</accession>
<dbReference type="AlphaFoldDB" id="A0A3D9HLP1"/>
<protein>
    <submittedName>
        <fullName evidence="2">Carboxypeptidase-like protein</fullName>
    </submittedName>
</protein>
<reference evidence="2 3" key="1">
    <citation type="submission" date="2018-07" db="EMBL/GenBank/DDBJ databases">
        <title>Genomic Encyclopedia of Type Strains, Phase III (KMG-III): the genomes of soil and plant-associated and newly described type strains.</title>
        <authorList>
            <person name="Whitman W."/>
        </authorList>
    </citation>
    <scope>NUCLEOTIDE SEQUENCE [LARGE SCALE GENOMIC DNA]</scope>
    <source>
        <strain evidence="2 3">CECT 8487</strain>
    </source>
</reference>
<evidence type="ECO:0000313" key="3">
    <source>
        <dbReference type="Proteomes" id="UP000256629"/>
    </source>
</evidence>
<dbReference type="InterPro" id="IPR043741">
    <property type="entry name" value="DUF5686"/>
</dbReference>
<feature type="signal peptide" evidence="1">
    <location>
        <begin position="1"/>
        <end position="26"/>
    </location>
</feature>
<keyword evidence="2" id="KW-0378">Hydrolase</keyword>
<feature type="chain" id="PRO_5017824049" evidence="1">
    <location>
        <begin position="27"/>
        <end position="841"/>
    </location>
</feature>
<dbReference type="Pfam" id="PF18939">
    <property type="entry name" value="DUF5686"/>
    <property type="match status" value="1"/>
</dbReference>
<keyword evidence="2" id="KW-0121">Carboxypeptidase</keyword>
<dbReference type="EMBL" id="QRDX01000001">
    <property type="protein sequence ID" value="RED50394.1"/>
    <property type="molecule type" value="Genomic_DNA"/>
</dbReference>
<organism evidence="2 3">
    <name type="scientific">Seonamhaeicola aphaedonensis</name>
    <dbReference type="NCBI Taxonomy" id="1461338"/>
    <lineage>
        <taxon>Bacteria</taxon>
        <taxon>Pseudomonadati</taxon>
        <taxon>Bacteroidota</taxon>
        <taxon>Flavobacteriia</taxon>
        <taxon>Flavobacteriales</taxon>
        <taxon>Flavobacteriaceae</taxon>
    </lineage>
</organism>
<dbReference type="GO" id="GO:0004180">
    <property type="term" value="F:carboxypeptidase activity"/>
    <property type="evidence" value="ECO:0007669"/>
    <property type="project" value="UniProtKB-KW"/>
</dbReference>
<dbReference type="Pfam" id="PF13715">
    <property type="entry name" value="CarbopepD_reg_2"/>
    <property type="match status" value="1"/>
</dbReference>
<keyword evidence="1" id="KW-0732">Signal</keyword>
<sequence length="841" mass="96923">MKFFCIMKLRLLGVLLSFICNISAYAQTKVSGYVFDEYNEPISFANIIFQGSTEGTTTNENGKFYLESEETWNVLTISFIGYETLKISLDKKVNYNLKFTLKEEAAQLDAVVLLTGKQSKKNNPAIDILRKIWENKRENGLRRFKQYEYDKYEKVEFDINTIDSALIKSKFFKGMEFVFNEVDTSRVTGKTYLPMFINEAASRVYGDNIINKEKEVLKGNKNSGFNDNQVIIDFVDDLYSDYDVYDNYLKFFDKSFVSPLSRTGISTYNYVLTDSAYIDNKWCFNIIYYPRRKNELTFKGDFWVADSTYALKEINLQASKSANINWVKEIYIEQEFEVLNDSIFLVKRDYMMSDFALSKKETSRGIYGKRTTLYDNYEFNVQKDKKFYDAEVYNYDKDVYDRDDAFWQKNRLEALNKDEKGVYKMLDTLKTVKKFKQMYNLGSILSSGYIEFNTLPLDYGPIFSTFGFNEVEGVRLRTGGRTYFGRNDLWRLEGFLAYGFKDDKFKYGISGKWLLDKKSRLIISGGNRRDVEQLGASLTNSTDVLGRSLASSAVVTAGANDKLTTINLTSFAIEAEPFRNLILRLGANYRTLESASPTFSLDYNTPNGIASEIKQFETTAAVYFFPGRKMTGFGVERYDANDDYARVFAQISLGDKSIFNSDFDYTKLQCSYVQPWQLGGFGRLTTSVEAGKTFGEVPLGLLSVIPGNQSYFSIYNTFSQLDFYEFVSDTYTSFHVEHNFNGRLFSRIPFLRKFNLREIVSIRGVWGDISDKNVALSTTNNPFNIPLVAPSDKIYYEYGLGIGNIFKVFRIDFNFRGNYKDETLYPNARKFGVTGSFGFNF</sequence>
<comment type="caution">
    <text evidence="2">The sequence shown here is derived from an EMBL/GenBank/DDBJ whole genome shotgun (WGS) entry which is preliminary data.</text>
</comment>
<dbReference type="SUPFAM" id="SSF49464">
    <property type="entry name" value="Carboxypeptidase regulatory domain-like"/>
    <property type="match status" value="1"/>
</dbReference>